<keyword evidence="3" id="KW-1185">Reference proteome</keyword>
<feature type="non-terminal residue" evidence="2">
    <location>
        <position position="106"/>
    </location>
</feature>
<protein>
    <submittedName>
        <fullName evidence="2">Uncharacterized protein</fullName>
    </submittedName>
</protein>
<name>A0A8J4TGN1_CLAMG</name>
<dbReference type="EMBL" id="QNUK01000701">
    <property type="protein sequence ID" value="KAF5890288.1"/>
    <property type="molecule type" value="Genomic_DNA"/>
</dbReference>
<gene>
    <name evidence="2" type="ORF">DAT39_020014</name>
</gene>
<evidence type="ECO:0000313" key="2">
    <source>
        <dbReference type="EMBL" id="KAF5890288.1"/>
    </source>
</evidence>
<reference evidence="2" key="1">
    <citation type="submission" date="2020-07" db="EMBL/GenBank/DDBJ databases">
        <title>Clarias magur genome sequencing, assembly and annotation.</title>
        <authorList>
            <person name="Kushwaha B."/>
            <person name="Kumar R."/>
            <person name="Das P."/>
            <person name="Joshi C.G."/>
            <person name="Kumar D."/>
            <person name="Nagpure N.S."/>
            <person name="Pandey M."/>
            <person name="Agarwal S."/>
            <person name="Srivastava S."/>
            <person name="Singh M."/>
            <person name="Sahoo L."/>
            <person name="Jayasankar P."/>
            <person name="Meher P.K."/>
            <person name="Koringa P.G."/>
            <person name="Iquebal M.A."/>
            <person name="Das S.P."/>
            <person name="Bit A."/>
            <person name="Patnaik S."/>
            <person name="Patel N."/>
            <person name="Shah T.M."/>
            <person name="Hinsu A."/>
            <person name="Jena J.K."/>
        </authorList>
    </citation>
    <scope>NUCLEOTIDE SEQUENCE</scope>
    <source>
        <strain evidence="2">CIFAMagur01</strain>
        <tissue evidence="2">Testis</tissue>
    </source>
</reference>
<evidence type="ECO:0000256" key="1">
    <source>
        <dbReference type="SAM" id="Phobius"/>
    </source>
</evidence>
<comment type="caution">
    <text evidence="2">The sequence shown here is derived from an EMBL/GenBank/DDBJ whole genome shotgun (WGS) entry which is preliminary data.</text>
</comment>
<feature type="transmembrane region" description="Helical" evidence="1">
    <location>
        <begin position="46"/>
        <end position="69"/>
    </location>
</feature>
<keyword evidence="1" id="KW-0472">Membrane</keyword>
<accession>A0A8J4TGN1</accession>
<proteinExistence type="predicted"/>
<dbReference type="Proteomes" id="UP000727407">
    <property type="component" value="Unassembled WGS sequence"/>
</dbReference>
<evidence type="ECO:0000313" key="3">
    <source>
        <dbReference type="Proteomes" id="UP000727407"/>
    </source>
</evidence>
<keyword evidence="1" id="KW-1133">Transmembrane helix</keyword>
<keyword evidence="1" id="KW-0812">Transmembrane</keyword>
<organism evidence="2 3">
    <name type="scientific">Clarias magur</name>
    <name type="common">Asian catfish</name>
    <name type="synonym">Macropteronotus magur</name>
    <dbReference type="NCBI Taxonomy" id="1594786"/>
    <lineage>
        <taxon>Eukaryota</taxon>
        <taxon>Metazoa</taxon>
        <taxon>Chordata</taxon>
        <taxon>Craniata</taxon>
        <taxon>Vertebrata</taxon>
        <taxon>Euteleostomi</taxon>
        <taxon>Actinopterygii</taxon>
        <taxon>Neopterygii</taxon>
        <taxon>Teleostei</taxon>
        <taxon>Ostariophysi</taxon>
        <taxon>Siluriformes</taxon>
        <taxon>Clariidae</taxon>
        <taxon>Clarias</taxon>
    </lineage>
</organism>
<dbReference type="AlphaFoldDB" id="A0A8J4TGN1"/>
<sequence length="106" mass="11532">MQSQSRHEDGTEILRCSVTSRAASGAGHTCADELLHPQPGLNLGSLFLPLSLVLLLVSLSLSLSLSFSLSAKSNGKKKKKEQSTLEILLKIRLSQLDDKHLLFTHP</sequence>